<evidence type="ECO:0000313" key="2">
    <source>
        <dbReference type="Proteomes" id="UP000826656"/>
    </source>
</evidence>
<accession>A0ABQ7WMI8</accession>
<gene>
    <name evidence="1" type="ORF">KY290_001570</name>
</gene>
<reference evidence="1 2" key="1">
    <citation type="journal article" date="2021" name="bioRxiv">
        <title>Chromosome-scale and haplotype-resolved genome assembly of a tetraploid potato cultivar.</title>
        <authorList>
            <person name="Sun H."/>
            <person name="Jiao W.-B."/>
            <person name="Krause K."/>
            <person name="Campoy J.A."/>
            <person name="Goel M."/>
            <person name="Folz-Donahue K."/>
            <person name="Kukat C."/>
            <person name="Huettel B."/>
            <person name="Schneeberger K."/>
        </authorList>
    </citation>
    <scope>NUCLEOTIDE SEQUENCE [LARGE SCALE GENOMIC DNA]</scope>
    <source>
        <strain evidence="1">SolTubOtavaFocal</strain>
        <tissue evidence="1">Leaves</tissue>
    </source>
</reference>
<name>A0ABQ7WMI8_SOLTU</name>
<keyword evidence="2" id="KW-1185">Reference proteome</keyword>
<comment type="caution">
    <text evidence="1">The sequence shown here is derived from an EMBL/GenBank/DDBJ whole genome shotgun (WGS) entry which is preliminary data.</text>
</comment>
<protein>
    <submittedName>
        <fullName evidence="1">Uncharacterized protein</fullName>
    </submittedName>
</protein>
<sequence>MRPETHYFHLPFGEDAAQRIRPWHNLLETFTGYAILPTDIDGASRVRIHSITGYLRDQLQVDLIRNATTVERVEKILRRYMLVILGHLIFEHIREPY</sequence>
<dbReference type="Proteomes" id="UP000826656">
    <property type="component" value="Unassembled WGS sequence"/>
</dbReference>
<organism evidence="1 2">
    <name type="scientific">Solanum tuberosum</name>
    <name type="common">Potato</name>
    <dbReference type="NCBI Taxonomy" id="4113"/>
    <lineage>
        <taxon>Eukaryota</taxon>
        <taxon>Viridiplantae</taxon>
        <taxon>Streptophyta</taxon>
        <taxon>Embryophyta</taxon>
        <taxon>Tracheophyta</taxon>
        <taxon>Spermatophyta</taxon>
        <taxon>Magnoliopsida</taxon>
        <taxon>eudicotyledons</taxon>
        <taxon>Gunneridae</taxon>
        <taxon>Pentapetalae</taxon>
        <taxon>asterids</taxon>
        <taxon>lamiids</taxon>
        <taxon>Solanales</taxon>
        <taxon>Solanaceae</taxon>
        <taxon>Solanoideae</taxon>
        <taxon>Solaneae</taxon>
        <taxon>Solanum</taxon>
    </lineage>
</organism>
<evidence type="ECO:0000313" key="1">
    <source>
        <dbReference type="EMBL" id="KAH0781972.1"/>
    </source>
</evidence>
<proteinExistence type="predicted"/>
<dbReference type="EMBL" id="JAIVGD010000001">
    <property type="protein sequence ID" value="KAH0781972.1"/>
    <property type="molecule type" value="Genomic_DNA"/>
</dbReference>